<gene>
    <name evidence="2" type="ORF">CAL12_16600</name>
</gene>
<dbReference type="STRING" id="1416806.CAL12_16600"/>
<accession>A0A1W6YMH7</accession>
<protein>
    <recommendedName>
        <fullName evidence="4">LacI family transcriptional regulator</fullName>
    </recommendedName>
</protein>
<dbReference type="Proteomes" id="UP000194151">
    <property type="component" value="Chromosome"/>
</dbReference>
<name>A0A1W6YMH7_9BORD</name>
<evidence type="ECO:0000313" key="2">
    <source>
        <dbReference type="EMBL" id="ARP82277.1"/>
    </source>
</evidence>
<evidence type="ECO:0000256" key="1">
    <source>
        <dbReference type="ARBA" id="ARBA00006987"/>
    </source>
</evidence>
<organism evidence="2 3">
    <name type="scientific">Bordetella genomosp. 8</name>
    <dbReference type="NCBI Taxonomy" id="1416806"/>
    <lineage>
        <taxon>Bacteria</taxon>
        <taxon>Pseudomonadati</taxon>
        <taxon>Pseudomonadota</taxon>
        <taxon>Betaproteobacteria</taxon>
        <taxon>Burkholderiales</taxon>
        <taxon>Alcaligenaceae</taxon>
        <taxon>Bordetella</taxon>
    </lineage>
</organism>
<dbReference type="EMBL" id="CP021108">
    <property type="protein sequence ID" value="ARP82277.1"/>
    <property type="molecule type" value="Genomic_DNA"/>
</dbReference>
<dbReference type="Gene3D" id="3.40.190.150">
    <property type="entry name" value="Bordetella uptake gene, domain 1"/>
    <property type="match status" value="1"/>
</dbReference>
<evidence type="ECO:0008006" key="4">
    <source>
        <dbReference type="Google" id="ProtNLM"/>
    </source>
</evidence>
<evidence type="ECO:0000313" key="3">
    <source>
        <dbReference type="Proteomes" id="UP000194151"/>
    </source>
</evidence>
<proteinExistence type="inferred from homology"/>
<dbReference type="SUPFAM" id="SSF53850">
    <property type="entry name" value="Periplasmic binding protein-like II"/>
    <property type="match status" value="1"/>
</dbReference>
<reference evidence="2 3" key="1">
    <citation type="submission" date="2017-05" db="EMBL/GenBank/DDBJ databases">
        <title>Complete and WGS of Bordetella genogroups.</title>
        <authorList>
            <person name="Spilker T."/>
            <person name="LiPuma J."/>
        </authorList>
    </citation>
    <scope>NUCLEOTIDE SEQUENCE [LARGE SCALE GENOMIC DNA]</scope>
    <source>
        <strain evidence="2 3">AU19157</strain>
    </source>
</reference>
<comment type="similarity">
    <text evidence="1">Belongs to the UPF0065 (bug) family.</text>
</comment>
<dbReference type="PIRSF" id="PIRSF017082">
    <property type="entry name" value="YflP"/>
    <property type="match status" value="1"/>
</dbReference>
<dbReference type="KEGG" id="bgv:CAL12_16600"/>
<dbReference type="InterPro" id="IPR005064">
    <property type="entry name" value="BUG"/>
</dbReference>
<dbReference type="PANTHER" id="PTHR42928">
    <property type="entry name" value="TRICARBOXYLATE-BINDING PROTEIN"/>
    <property type="match status" value="1"/>
</dbReference>
<dbReference type="AlphaFoldDB" id="A0A1W6YMH7"/>
<dbReference type="PANTHER" id="PTHR42928:SF5">
    <property type="entry name" value="BLR1237 PROTEIN"/>
    <property type="match status" value="1"/>
</dbReference>
<keyword evidence="3" id="KW-1185">Reference proteome</keyword>
<dbReference type="RefSeq" id="WP_086065651.1">
    <property type="nucleotide sequence ID" value="NZ_CP021108.1"/>
</dbReference>
<dbReference type="OrthoDB" id="8835413at2"/>
<dbReference type="Pfam" id="PF03401">
    <property type="entry name" value="TctC"/>
    <property type="match status" value="1"/>
</dbReference>
<dbReference type="InterPro" id="IPR042100">
    <property type="entry name" value="Bug_dom1"/>
</dbReference>
<dbReference type="CDD" id="cd13578">
    <property type="entry name" value="PBP2_Bug27"/>
    <property type="match status" value="1"/>
</dbReference>
<sequence length="327" mass="34922">MMTINRRTFVMGIPALAMAGPALSLAQGSFPDRPIRLIVPFVAGGGASVIARLISTVVAQDMNANIIVENRPGAGGNVATEYVARSAPDGYTILNGTLGTQAINPNLYKNVNFDPIKDFSPISRVTTTPNVLVVNPNVPAHTLQELLALAKQMPGKLNYGSGGSGTTTHLSGEMLRTMTGINIVHVPYRGDGPAIVDLLANRVQMMFGNLNGMTPLIQTQQVRPLAITSLQRWPTQPDIPTFDEQGVKGYEISGWTGWLAPAGTPQPVIDKLNKALRQALDNPSLQAQLKQLGLLTIGDTPEQFKQVEIADLAKWKKVVADSGASVD</sequence>
<dbReference type="Gene3D" id="3.40.190.10">
    <property type="entry name" value="Periplasmic binding protein-like II"/>
    <property type="match status" value="1"/>
</dbReference>